<proteinExistence type="predicted"/>
<keyword evidence="3" id="KW-1185">Reference proteome</keyword>
<dbReference type="AlphaFoldDB" id="A0A8K1C8H2"/>
<accession>A0A8K1C8H2</accession>
<reference evidence="2" key="1">
    <citation type="submission" date="2019-03" db="EMBL/GenBank/DDBJ databases">
        <title>Long read genome sequence of the mycoparasitic Pythium oligandrum ATCC 38472 isolated from sugarbeet rhizosphere.</title>
        <authorList>
            <person name="Gaulin E."/>
        </authorList>
    </citation>
    <scope>NUCLEOTIDE SEQUENCE</scope>
    <source>
        <strain evidence="2">ATCC 38472_TT</strain>
    </source>
</reference>
<name>A0A8K1C8H2_PYTOL</name>
<feature type="compositionally biased region" description="Basic and acidic residues" evidence="1">
    <location>
        <begin position="122"/>
        <end position="134"/>
    </location>
</feature>
<protein>
    <submittedName>
        <fullName evidence="2">Uncharacterized protein</fullName>
    </submittedName>
</protein>
<evidence type="ECO:0000313" key="2">
    <source>
        <dbReference type="EMBL" id="TMW58629.1"/>
    </source>
</evidence>
<feature type="region of interest" description="Disordered" evidence="1">
    <location>
        <begin position="121"/>
        <end position="173"/>
    </location>
</feature>
<comment type="caution">
    <text evidence="2">The sequence shown here is derived from an EMBL/GenBank/DDBJ whole genome shotgun (WGS) entry which is preliminary data.</text>
</comment>
<organism evidence="2 3">
    <name type="scientific">Pythium oligandrum</name>
    <name type="common">Mycoparasitic fungus</name>
    <dbReference type="NCBI Taxonomy" id="41045"/>
    <lineage>
        <taxon>Eukaryota</taxon>
        <taxon>Sar</taxon>
        <taxon>Stramenopiles</taxon>
        <taxon>Oomycota</taxon>
        <taxon>Peronosporomycetes</taxon>
        <taxon>Pythiales</taxon>
        <taxon>Pythiaceae</taxon>
        <taxon>Pythium</taxon>
    </lineage>
</organism>
<sequence>MPHIPTMPVCTTAASDPFTPVVSSNAFLVRKMLRWCPTTIILVTTSLNELELHLGRDYDWTSVNLTRALTSANQIKTKTDKLEVSLRLNARFSKLRLRAGSAGEYAAWVKRFQAIATNSMDKTTEKKASHERVPSKASTSSPVSELSMTPSSFASSVSEPMSPTSVAYETEEEFDEELTTVSAADKMYDLPVEMMHTSMSHSFSSARVVGMSGDSMLMEKLVVSERWSWSPRASHCSVETSVVHTRTSIPWVG</sequence>
<evidence type="ECO:0000256" key="1">
    <source>
        <dbReference type="SAM" id="MobiDB-lite"/>
    </source>
</evidence>
<gene>
    <name evidence="2" type="ORF">Poli38472_010188</name>
</gene>
<feature type="compositionally biased region" description="Polar residues" evidence="1">
    <location>
        <begin position="136"/>
        <end position="167"/>
    </location>
</feature>
<dbReference type="EMBL" id="SPLM01000111">
    <property type="protein sequence ID" value="TMW58629.1"/>
    <property type="molecule type" value="Genomic_DNA"/>
</dbReference>
<dbReference type="Proteomes" id="UP000794436">
    <property type="component" value="Unassembled WGS sequence"/>
</dbReference>
<evidence type="ECO:0000313" key="3">
    <source>
        <dbReference type="Proteomes" id="UP000794436"/>
    </source>
</evidence>